<keyword evidence="1" id="KW-0547">Nucleotide-binding</keyword>
<dbReference type="NCBIfam" id="TIGR00229">
    <property type="entry name" value="sensory_box"/>
    <property type="match status" value="2"/>
</dbReference>
<evidence type="ECO:0000259" key="8">
    <source>
        <dbReference type="PROSITE" id="PS50045"/>
    </source>
</evidence>
<dbReference type="InterPro" id="IPR025943">
    <property type="entry name" value="Sigma_54_int_dom_ATP-bd_2"/>
</dbReference>
<dbReference type="Pfam" id="PF02954">
    <property type="entry name" value="HTH_8"/>
    <property type="match status" value="1"/>
</dbReference>
<dbReference type="PANTHER" id="PTHR32071:SF117">
    <property type="entry name" value="PTS-DEPENDENT DIHYDROXYACETONE KINASE OPERON REGULATORY PROTEIN-RELATED"/>
    <property type="match status" value="1"/>
</dbReference>
<dbReference type="AlphaFoldDB" id="A0A7K1GB19"/>
<keyword evidence="12" id="KW-1185">Reference proteome</keyword>
<keyword evidence="4" id="KW-0238">DNA-binding</keyword>
<feature type="domain" description="PAC" evidence="10">
    <location>
        <begin position="217"/>
        <end position="269"/>
    </location>
</feature>
<dbReference type="PROSITE" id="PS50112">
    <property type="entry name" value="PAS"/>
    <property type="match status" value="2"/>
</dbReference>
<evidence type="ECO:0000256" key="6">
    <source>
        <dbReference type="ARBA" id="ARBA00023163"/>
    </source>
</evidence>
<dbReference type="Proteomes" id="UP000447545">
    <property type="component" value="Unassembled WGS sequence"/>
</dbReference>
<dbReference type="FunFam" id="3.40.50.300:FF:000006">
    <property type="entry name" value="DNA-binding transcriptional regulator NtrC"/>
    <property type="match status" value="1"/>
</dbReference>
<dbReference type="InterPro" id="IPR025944">
    <property type="entry name" value="Sigma_54_int_dom_CS"/>
</dbReference>
<dbReference type="InterPro" id="IPR029016">
    <property type="entry name" value="GAF-like_dom_sf"/>
</dbReference>
<dbReference type="Gene3D" id="1.10.10.60">
    <property type="entry name" value="Homeodomain-like"/>
    <property type="match status" value="1"/>
</dbReference>
<evidence type="ECO:0000256" key="5">
    <source>
        <dbReference type="ARBA" id="ARBA00023159"/>
    </source>
</evidence>
<dbReference type="SMART" id="SM00091">
    <property type="entry name" value="PAS"/>
    <property type="match status" value="2"/>
</dbReference>
<dbReference type="InterPro" id="IPR058031">
    <property type="entry name" value="AAA_lid_NorR"/>
</dbReference>
<evidence type="ECO:0000256" key="4">
    <source>
        <dbReference type="ARBA" id="ARBA00023125"/>
    </source>
</evidence>
<dbReference type="GO" id="GO:0005524">
    <property type="term" value="F:ATP binding"/>
    <property type="evidence" value="ECO:0007669"/>
    <property type="project" value="UniProtKB-KW"/>
</dbReference>
<proteinExistence type="predicted"/>
<dbReference type="InterPro" id="IPR000014">
    <property type="entry name" value="PAS"/>
</dbReference>
<evidence type="ECO:0000313" key="12">
    <source>
        <dbReference type="Proteomes" id="UP000447545"/>
    </source>
</evidence>
<dbReference type="RefSeq" id="WP_155088175.1">
    <property type="nucleotide sequence ID" value="NZ_WJYA01000004.1"/>
</dbReference>
<comment type="caution">
    <text evidence="11">The sequence shown here is derived from an EMBL/GenBank/DDBJ whole genome shotgun (WGS) entry which is preliminary data.</text>
</comment>
<dbReference type="InterPro" id="IPR002078">
    <property type="entry name" value="Sigma_54_int"/>
</dbReference>
<dbReference type="Pfam" id="PF25601">
    <property type="entry name" value="AAA_lid_14"/>
    <property type="match status" value="1"/>
</dbReference>
<dbReference type="FunFam" id="1.10.8.60:FF:000014">
    <property type="entry name" value="DNA-binding transcriptional regulator NtrC"/>
    <property type="match status" value="1"/>
</dbReference>
<dbReference type="PROSITE" id="PS50045">
    <property type="entry name" value="SIGMA54_INTERACT_4"/>
    <property type="match status" value="1"/>
</dbReference>
<dbReference type="InterPro" id="IPR025662">
    <property type="entry name" value="Sigma_54_int_dom_ATP-bd_1"/>
</dbReference>
<dbReference type="InterPro" id="IPR002197">
    <property type="entry name" value="HTH_Fis"/>
</dbReference>
<keyword evidence="7" id="KW-0175">Coiled coil</keyword>
<dbReference type="CDD" id="cd00009">
    <property type="entry name" value="AAA"/>
    <property type="match status" value="1"/>
</dbReference>
<keyword evidence="3" id="KW-0805">Transcription regulation</keyword>
<feature type="domain" description="PAS" evidence="9">
    <location>
        <begin position="144"/>
        <end position="215"/>
    </location>
</feature>
<dbReference type="InterPro" id="IPR000700">
    <property type="entry name" value="PAS-assoc_C"/>
</dbReference>
<dbReference type="Pfam" id="PF13426">
    <property type="entry name" value="PAS_9"/>
    <property type="match status" value="2"/>
</dbReference>
<dbReference type="InterPro" id="IPR009057">
    <property type="entry name" value="Homeodomain-like_sf"/>
</dbReference>
<dbReference type="PANTHER" id="PTHR32071">
    <property type="entry name" value="TRANSCRIPTIONAL REGULATORY PROTEIN"/>
    <property type="match status" value="1"/>
</dbReference>
<dbReference type="Gene3D" id="3.30.450.40">
    <property type="match status" value="1"/>
</dbReference>
<accession>A0A7K1GB19</accession>
<evidence type="ECO:0000313" key="11">
    <source>
        <dbReference type="EMBL" id="MTE26343.1"/>
    </source>
</evidence>
<dbReference type="SUPFAM" id="SSF46689">
    <property type="entry name" value="Homeodomain-like"/>
    <property type="match status" value="1"/>
</dbReference>
<feature type="coiled-coil region" evidence="7">
    <location>
        <begin position="445"/>
        <end position="479"/>
    </location>
</feature>
<evidence type="ECO:0000256" key="3">
    <source>
        <dbReference type="ARBA" id="ARBA00023015"/>
    </source>
</evidence>
<sequence length="791" mass="90174">MKKDKAPGKNPNPSNTIFSQNSIYSKIFHNNPTPHTLAKKSDRTLVDVNEAWEKFTGYKKEEVLGHTVENLELICLSEANSIRAFLADQEILKSYELEVIKKNGDTTYGLATFQLVNLGGEDFVQSSILDISALKHTENQLQVSKNFSESVLDSMHEGLIVLNADLTCIRVNKAYLDMTGYKESEIVGTKQPFPHWPPEHYKTFRKYVSLGLQGVFNKSQLTFKKANGDRFEAAVANAKITNSQEETIGYVSTFVDISERLKFQNELKDKSERALNRKNVILKLVNLIGEDFDKVLKNIISSAAQALEVKRVSIWKFNEDETQIHCLSAYHLQGDEFKNSEELETKNYPNYFKKLYDKKIVKINDCANSDFNNDYKNSYLDKFGITSMLDVFVKGLKKPFGVLCFEHLDDIREWTPEEEQFATTVAGLVSLAIENAERTKIQKKLIETNKKLSLANTDLNQLKKELEQQNVYLREEINLVFNYEEMVYGSAAFSQVLTDVEKVAETDATVLLLGESGTGKELIARAIHNISGRKYKPIIKVNCAAIPKELIESELFGHKKGSFTGALNDKEGKFKLADGGTLFLDEIGELPLDMQPKLLRAIQEHEIEPIGSSKVQKVNLRIVAATNRNLDKEVKKKKFREDLYFRLNVFPINIPPLRQRPEDIPILIEHFVDKFCKKYNKKIKYIPQDTRHALYNYDWPGNVRELENLVERAVILTNTETLFVPGFKSSEKPTPIHSATLSLDDVQRMHIVQTLEQCNWKIDGSQGAAQILDIKPSTLRDRMKKLGIKKP</sequence>
<dbReference type="InterPro" id="IPR003593">
    <property type="entry name" value="AAA+_ATPase"/>
</dbReference>
<evidence type="ECO:0000259" key="10">
    <source>
        <dbReference type="PROSITE" id="PS50113"/>
    </source>
</evidence>
<evidence type="ECO:0000256" key="7">
    <source>
        <dbReference type="SAM" id="Coils"/>
    </source>
</evidence>
<dbReference type="InterPro" id="IPR003018">
    <property type="entry name" value="GAF"/>
</dbReference>
<dbReference type="Gene3D" id="3.30.450.20">
    <property type="entry name" value="PAS domain"/>
    <property type="match status" value="2"/>
</dbReference>
<dbReference type="SUPFAM" id="SSF55781">
    <property type="entry name" value="GAF domain-like"/>
    <property type="match status" value="1"/>
</dbReference>
<dbReference type="PROSITE" id="PS00675">
    <property type="entry name" value="SIGMA54_INTERACT_1"/>
    <property type="match status" value="1"/>
</dbReference>
<dbReference type="InterPro" id="IPR035965">
    <property type="entry name" value="PAS-like_dom_sf"/>
</dbReference>
<dbReference type="GO" id="GO:0006355">
    <property type="term" value="P:regulation of DNA-templated transcription"/>
    <property type="evidence" value="ECO:0007669"/>
    <property type="project" value="InterPro"/>
</dbReference>
<dbReference type="Pfam" id="PF00158">
    <property type="entry name" value="Sigma54_activat"/>
    <property type="match status" value="1"/>
</dbReference>
<dbReference type="PROSITE" id="PS00688">
    <property type="entry name" value="SIGMA54_INTERACT_3"/>
    <property type="match status" value="1"/>
</dbReference>
<dbReference type="GO" id="GO:0043565">
    <property type="term" value="F:sequence-specific DNA binding"/>
    <property type="evidence" value="ECO:0007669"/>
    <property type="project" value="InterPro"/>
</dbReference>
<dbReference type="SMART" id="SM00065">
    <property type="entry name" value="GAF"/>
    <property type="match status" value="1"/>
</dbReference>
<dbReference type="InterPro" id="IPR027417">
    <property type="entry name" value="P-loop_NTPase"/>
</dbReference>
<keyword evidence="2" id="KW-0067">ATP-binding</keyword>
<dbReference type="Pfam" id="PF01590">
    <property type="entry name" value="GAF"/>
    <property type="match status" value="1"/>
</dbReference>
<dbReference type="SMART" id="SM00086">
    <property type="entry name" value="PAC"/>
    <property type="match status" value="2"/>
</dbReference>
<keyword evidence="6" id="KW-0804">Transcription</keyword>
<protein>
    <submittedName>
        <fullName evidence="11">PAS domain S-box protein</fullName>
    </submittedName>
</protein>
<evidence type="ECO:0000256" key="2">
    <source>
        <dbReference type="ARBA" id="ARBA00022840"/>
    </source>
</evidence>
<dbReference type="PROSITE" id="PS50113">
    <property type="entry name" value="PAC"/>
    <property type="match status" value="1"/>
</dbReference>
<dbReference type="InterPro" id="IPR001610">
    <property type="entry name" value="PAC"/>
</dbReference>
<dbReference type="SUPFAM" id="SSF52540">
    <property type="entry name" value="P-loop containing nucleoside triphosphate hydrolases"/>
    <property type="match status" value="1"/>
</dbReference>
<dbReference type="Gene3D" id="1.10.8.60">
    <property type="match status" value="1"/>
</dbReference>
<feature type="domain" description="PAS" evidence="9">
    <location>
        <begin position="45"/>
        <end position="74"/>
    </location>
</feature>
<evidence type="ECO:0000256" key="1">
    <source>
        <dbReference type="ARBA" id="ARBA00022741"/>
    </source>
</evidence>
<keyword evidence="5" id="KW-0010">Activator</keyword>
<reference evidence="11 12" key="1">
    <citation type="submission" date="2019-11" db="EMBL/GenBank/DDBJ databases">
        <title>Winogradskyella ouciana sp. nov., isolated from the hadal seawater of the Mariana Trench.</title>
        <authorList>
            <person name="Liu R."/>
        </authorList>
    </citation>
    <scope>NUCLEOTIDE SEQUENCE [LARGE SCALE GENOMIC DNA]</scope>
    <source>
        <strain evidence="11 12">ZXX205</strain>
    </source>
</reference>
<dbReference type="Gene3D" id="3.40.50.300">
    <property type="entry name" value="P-loop containing nucleotide triphosphate hydrolases"/>
    <property type="match status" value="1"/>
</dbReference>
<gene>
    <name evidence="11" type="ORF">F1003_05290</name>
</gene>
<dbReference type="SMART" id="SM00382">
    <property type="entry name" value="AAA"/>
    <property type="match status" value="1"/>
</dbReference>
<dbReference type="CDD" id="cd00130">
    <property type="entry name" value="PAS"/>
    <property type="match status" value="2"/>
</dbReference>
<dbReference type="EMBL" id="WJYA01000004">
    <property type="protein sequence ID" value="MTE26343.1"/>
    <property type="molecule type" value="Genomic_DNA"/>
</dbReference>
<evidence type="ECO:0000259" key="9">
    <source>
        <dbReference type="PROSITE" id="PS50112"/>
    </source>
</evidence>
<organism evidence="11 12">
    <name type="scientific">Winogradskyella ouciana</name>
    <dbReference type="NCBI Taxonomy" id="2608631"/>
    <lineage>
        <taxon>Bacteria</taxon>
        <taxon>Pseudomonadati</taxon>
        <taxon>Bacteroidota</taxon>
        <taxon>Flavobacteriia</taxon>
        <taxon>Flavobacteriales</taxon>
        <taxon>Flavobacteriaceae</taxon>
        <taxon>Winogradskyella</taxon>
    </lineage>
</organism>
<dbReference type="SUPFAM" id="SSF55785">
    <property type="entry name" value="PYP-like sensor domain (PAS domain)"/>
    <property type="match status" value="2"/>
</dbReference>
<feature type="domain" description="Sigma-54 factor interaction" evidence="8">
    <location>
        <begin position="486"/>
        <end position="715"/>
    </location>
</feature>
<name>A0A7K1GB19_9FLAO</name>
<dbReference type="PROSITE" id="PS00676">
    <property type="entry name" value="SIGMA54_INTERACT_2"/>
    <property type="match status" value="1"/>
</dbReference>